<dbReference type="Pfam" id="PF16881">
    <property type="entry name" value="LIAS_N"/>
    <property type="match status" value="1"/>
</dbReference>
<dbReference type="EMBL" id="CP034870">
    <property type="protein sequence ID" value="QCI22132.1"/>
    <property type="molecule type" value="Genomic_DNA"/>
</dbReference>
<dbReference type="InterPro" id="IPR007197">
    <property type="entry name" value="rSAM"/>
</dbReference>
<feature type="binding site" evidence="9">
    <location>
        <position position="70"/>
    </location>
    <ligand>
        <name>[4Fe-4S] cluster</name>
        <dbReference type="ChEBI" id="CHEBI:49883"/>
        <label>1</label>
    </ligand>
</feature>
<evidence type="ECO:0000256" key="6">
    <source>
        <dbReference type="ARBA" id="ARBA00023004"/>
    </source>
</evidence>
<comment type="cofactor">
    <cofactor evidence="9">
        <name>[4Fe-4S] cluster</name>
        <dbReference type="ChEBI" id="CHEBI:49883"/>
    </cofactor>
    <text evidence="9">Binds 2 [4Fe-4S] clusters per subunit. One cluster is coordinated with 3 cysteines and an exchangeable S-adenosyl-L-methionine.</text>
</comment>
<keyword evidence="3 9" id="KW-0808">Transferase</keyword>
<dbReference type="HAMAP" id="MF_00206">
    <property type="entry name" value="Lipoyl_synth"/>
    <property type="match status" value="1"/>
</dbReference>
<dbReference type="GO" id="GO:0009249">
    <property type="term" value="P:protein lipoylation"/>
    <property type="evidence" value="ECO:0007669"/>
    <property type="project" value="UniProtKB-UniRule"/>
</dbReference>
<feature type="binding site" evidence="9">
    <location>
        <position position="76"/>
    </location>
    <ligand>
        <name>[4Fe-4S] cluster</name>
        <dbReference type="ChEBI" id="CHEBI:49883"/>
        <label>1</label>
    </ligand>
</feature>
<dbReference type="PIRSF" id="PIRSF005963">
    <property type="entry name" value="Lipoyl_synth"/>
    <property type="match status" value="1"/>
</dbReference>
<evidence type="ECO:0000256" key="4">
    <source>
        <dbReference type="ARBA" id="ARBA00022691"/>
    </source>
</evidence>
<proteinExistence type="inferred from homology"/>
<keyword evidence="4 9" id="KW-0949">S-adenosyl-L-methionine</keyword>
<evidence type="ECO:0000256" key="2">
    <source>
        <dbReference type="ARBA" id="ARBA00022490"/>
    </source>
</evidence>
<comment type="catalytic activity">
    <reaction evidence="8 9">
        <text>[[Fe-S] cluster scaffold protein carrying a second [4Fe-4S](2+) cluster] + N(6)-octanoyl-L-lysyl-[protein] + 2 oxidized [2Fe-2S]-[ferredoxin] + 2 S-adenosyl-L-methionine + 4 H(+) = [[Fe-S] cluster scaffold protein] + N(6)-[(R)-dihydrolipoyl]-L-lysyl-[protein] + 4 Fe(3+) + 2 hydrogen sulfide + 2 5'-deoxyadenosine + 2 L-methionine + 2 reduced [2Fe-2S]-[ferredoxin]</text>
        <dbReference type="Rhea" id="RHEA:16585"/>
        <dbReference type="Rhea" id="RHEA-COMP:9928"/>
        <dbReference type="Rhea" id="RHEA-COMP:10000"/>
        <dbReference type="Rhea" id="RHEA-COMP:10001"/>
        <dbReference type="Rhea" id="RHEA-COMP:10475"/>
        <dbReference type="Rhea" id="RHEA-COMP:14568"/>
        <dbReference type="Rhea" id="RHEA-COMP:14569"/>
        <dbReference type="ChEBI" id="CHEBI:15378"/>
        <dbReference type="ChEBI" id="CHEBI:17319"/>
        <dbReference type="ChEBI" id="CHEBI:29034"/>
        <dbReference type="ChEBI" id="CHEBI:29919"/>
        <dbReference type="ChEBI" id="CHEBI:33722"/>
        <dbReference type="ChEBI" id="CHEBI:33737"/>
        <dbReference type="ChEBI" id="CHEBI:33738"/>
        <dbReference type="ChEBI" id="CHEBI:57844"/>
        <dbReference type="ChEBI" id="CHEBI:59789"/>
        <dbReference type="ChEBI" id="CHEBI:78809"/>
        <dbReference type="ChEBI" id="CHEBI:83100"/>
        <dbReference type="EC" id="2.8.1.8"/>
    </reaction>
</comment>
<feature type="domain" description="Radical SAM core" evidence="10">
    <location>
        <begin position="77"/>
        <end position="293"/>
    </location>
</feature>
<dbReference type="GO" id="GO:0051539">
    <property type="term" value="F:4 iron, 4 sulfur cluster binding"/>
    <property type="evidence" value="ECO:0007669"/>
    <property type="project" value="UniProtKB-UniRule"/>
</dbReference>
<evidence type="ECO:0000313" key="11">
    <source>
        <dbReference type="EMBL" id="QCI22132.1"/>
    </source>
</evidence>
<dbReference type="GO" id="GO:0005737">
    <property type="term" value="C:cytoplasm"/>
    <property type="evidence" value="ECO:0007669"/>
    <property type="project" value="UniProtKB-SubCell"/>
</dbReference>
<dbReference type="InterPro" id="IPR013785">
    <property type="entry name" value="Aldolase_TIM"/>
</dbReference>
<reference evidence="11 12" key="2">
    <citation type="submission" date="2019-05" db="EMBL/GenBank/DDBJ databases">
        <title>Genome evolution of the obligate endosymbiont Buchnera aphidicola.</title>
        <authorList>
            <person name="Moran N.A."/>
        </authorList>
    </citation>
    <scope>NUCLEOTIDE SEQUENCE [LARGE SCALE GENOMIC DNA]</scope>
    <source>
        <strain evidence="11 12">Lps</strain>
    </source>
</reference>
<name>A0A4D6XWR0_9GAMM</name>
<keyword evidence="1 9" id="KW-0004">4Fe-4S</keyword>
<comment type="subcellular location">
    <subcellularLocation>
        <location evidence="9">Cytoplasm</location>
    </subcellularLocation>
</comment>
<dbReference type="AlphaFoldDB" id="A0A4D6XWR0"/>
<dbReference type="PANTHER" id="PTHR10949">
    <property type="entry name" value="LIPOYL SYNTHASE"/>
    <property type="match status" value="1"/>
</dbReference>
<dbReference type="RefSeq" id="WP_158356285.1">
    <property type="nucleotide sequence ID" value="NZ_CP034870.1"/>
</dbReference>
<dbReference type="SUPFAM" id="SSF102114">
    <property type="entry name" value="Radical SAM enzymes"/>
    <property type="match status" value="1"/>
</dbReference>
<dbReference type="OrthoDB" id="9787898at2"/>
<dbReference type="GO" id="GO:0046872">
    <property type="term" value="F:metal ion binding"/>
    <property type="evidence" value="ECO:0007669"/>
    <property type="project" value="UniProtKB-KW"/>
</dbReference>
<dbReference type="PANTHER" id="PTHR10949:SF0">
    <property type="entry name" value="LIPOYL SYNTHASE, MITOCHONDRIAL"/>
    <property type="match status" value="1"/>
</dbReference>
<sequence length="319" mass="36367">MKMNKDILLKNNISKKLNIIPTKKVCNLQIKLKKPDWIKIKTPINTSRIHKIKSALRKNNLYSVCEEAHCPNLSECFNKGTATFMILGPICTRNCPFCAVSHGIPNPVNTKEPEKLSNAIFDMNINYVVITSVVRDDLYDGGAQHFVNCIQSIRNKNQVKIEILVPDFRGRVDLVLKIFNQSLPDVFNHNIESIPRMYKIIRPGANYKKSLTLLESFKKKYVNIPTKSGLMLGLGETEKEIIQVMQDLYSSGVTLLTVGQYLQPSIHHFPVQRYIPPNEFKRIRKEALSIGFSNAFCGPFVRSSYHASFQSFLSFKKSN</sequence>
<protein>
    <recommendedName>
        <fullName evidence="9">Lipoyl synthase</fullName>
        <ecNumber evidence="9">2.8.1.8</ecNumber>
    </recommendedName>
    <alternativeName>
        <fullName evidence="9">Lip-syn</fullName>
        <shortName evidence="9">LS</shortName>
    </alternativeName>
    <alternativeName>
        <fullName evidence="9">Lipoate synthase</fullName>
    </alternativeName>
    <alternativeName>
        <fullName evidence="9">Lipoic acid synthase</fullName>
    </alternativeName>
    <alternativeName>
        <fullName evidence="9">Sulfur insertion protein LipA</fullName>
    </alternativeName>
</protein>
<dbReference type="InterPro" id="IPR058240">
    <property type="entry name" value="rSAM_sf"/>
</dbReference>
<feature type="binding site" evidence="9">
    <location>
        <position position="98"/>
    </location>
    <ligand>
        <name>[4Fe-4S] cluster</name>
        <dbReference type="ChEBI" id="CHEBI:49883"/>
        <label>2</label>
        <note>4Fe-4S-S-AdoMet</note>
    </ligand>
</feature>
<evidence type="ECO:0000256" key="7">
    <source>
        <dbReference type="ARBA" id="ARBA00023014"/>
    </source>
</evidence>
<dbReference type="SFLD" id="SFLDF00271">
    <property type="entry name" value="lipoyl_synthase"/>
    <property type="match status" value="1"/>
</dbReference>
<evidence type="ECO:0000256" key="8">
    <source>
        <dbReference type="ARBA" id="ARBA00047326"/>
    </source>
</evidence>
<evidence type="ECO:0000259" key="10">
    <source>
        <dbReference type="PROSITE" id="PS51918"/>
    </source>
</evidence>
<feature type="binding site" evidence="9">
    <location>
        <position position="65"/>
    </location>
    <ligand>
        <name>[4Fe-4S] cluster</name>
        <dbReference type="ChEBI" id="CHEBI:49883"/>
        <label>1</label>
    </ligand>
</feature>
<comment type="pathway">
    <text evidence="9">Protein modification; protein lipoylation via endogenous pathway; protein N(6)-(lipoyl)lysine from octanoyl-[acyl-carrier-protein]: step 2/2.</text>
</comment>
<dbReference type="Pfam" id="PF04055">
    <property type="entry name" value="Radical_SAM"/>
    <property type="match status" value="1"/>
</dbReference>
<dbReference type="InterPro" id="IPR031691">
    <property type="entry name" value="LIAS_N"/>
</dbReference>
<dbReference type="SFLD" id="SFLDG01058">
    <property type="entry name" value="lipoyl_synthase_like"/>
    <property type="match status" value="1"/>
</dbReference>
<dbReference type="GO" id="GO:0016992">
    <property type="term" value="F:lipoate synthase activity"/>
    <property type="evidence" value="ECO:0007669"/>
    <property type="project" value="UniProtKB-UniRule"/>
</dbReference>
<keyword evidence="2 9" id="KW-0963">Cytoplasm</keyword>
<comment type="similarity">
    <text evidence="9">Belongs to the radical SAM superfamily. Lipoyl synthase family.</text>
</comment>
<dbReference type="EC" id="2.8.1.8" evidence="9"/>
<dbReference type="InterPro" id="IPR006638">
    <property type="entry name" value="Elp3/MiaA/NifB-like_rSAM"/>
</dbReference>
<keyword evidence="7 9" id="KW-0411">Iron-sulfur</keyword>
<dbReference type="SFLD" id="SFLDS00029">
    <property type="entry name" value="Radical_SAM"/>
    <property type="match status" value="1"/>
</dbReference>
<comment type="function">
    <text evidence="9">Catalyzes the radical-mediated insertion of two sulfur atoms into the C-6 and C-8 positions of the octanoyl moiety bound to the lipoyl domains of lipoate-dependent enzymes, thereby converting the octanoylated domains into lipoylated derivatives.</text>
</comment>
<dbReference type="SMART" id="SM00729">
    <property type="entry name" value="Elp3"/>
    <property type="match status" value="1"/>
</dbReference>
<reference evidence="11 12" key="1">
    <citation type="submission" date="2018-12" db="EMBL/GenBank/DDBJ databases">
        <authorList>
            <person name="Chong R.A."/>
        </authorList>
    </citation>
    <scope>NUCLEOTIDE SEQUENCE [LARGE SCALE GENOMIC DNA]</scope>
    <source>
        <strain evidence="11 12">Lps</strain>
    </source>
</reference>
<keyword evidence="5 9" id="KW-0479">Metal-binding</keyword>
<dbReference type="UniPathway" id="UPA00538">
    <property type="reaction ID" value="UER00593"/>
</dbReference>
<evidence type="ECO:0000313" key="12">
    <source>
        <dbReference type="Proteomes" id="UP000298564"/>
    </source>
</evidence>
<dbReference type="Proteomes" id="UP000298564">
    <property type="component" value="Chromosome"/>
</dbReference>
<evidence type="ECO:0000256" key="1">
    <source>
        <dbReference type="ARBA" id="ARBA00022485"/>
    </source>
</evidence>
<evidence type="ECO:0000256" key="9">
    <source>
        <dbReference type="HAMAP-Rule" id="MF_00206"/>
    </source>
</evidence>
<evidence type="ECO:0000256" key="3">
    <source>
        <dbReference type="ARBA" id="ARBA00022679"/>
    </source>
</evidence>
<dbReference type="PROSITE" id="PS51918">
    <property type="entry name" value="RADICAL_SAM"/>
    <property type="match status" value="1"/>
</dbReference>
<organism evidence="11 12">
    <name type="scientific">Buchnera aphidicola</name>
    <name type="common">Lipaphis pseudobrassicae</name>
    <dbReference type="NCBI Taxonomy" id="1258543"/>
    <lineage>
        <taxon>Bacteria</taxon>
        <taxon>Pseudomonadati</taxon>
        <taxon>Pseudomonadota</taxon>
        <taxon>Gammaproteobacteria</taxon>
        <taxon>Enterobacterales</taxon>
        <taxon>Erwiniaceae</taxon>
        <taxon>Buchnera</taxon>
    </lineage>
</organism>
<accession>A0A4D6XWR0</accession>
<feature type="binding site" evidence="9">
    <location>
        <position position="304"/>
    </location>
    <ligand>
        <name>[4Fe-4S] cluster</name>
        <dbReference type="ChEBI" id="CHEBI:49883"/>
        <label>1</label>
    </ligand>
</feature>
<gene>
    <name evidence="9 11" type="primary">lipA</name>
    <name evidence="11" type="ORF">D9V70_01380</name>
</gene>
<evidence type="ECO:0000256" key="5">
    <source>
        <dbReference type="ARBA" id="ARBA00022723"/>
    </source>
</evidence>
<dbReference type="NCBIfam" id="TIGR00510">
    <property type="entry name" value="lipA"/>
    <property type="match status" value="1"/>
</dbReference>
<dbReference type="NCBIfam" id="NF009544">
    <property type="entry name" value="PRK12928.1"/>
    <property type="match status" value="1"/>
</dbReference>
<dbReference type="NCBIfam" id="NF004019">
    <property type="entry name" value="PRK05481.1"/>
    <property type="match status" value="1"/>
</dbReference>
<dbReference type="FunFam" id="3.20.20.70:FF:000040">
    <property type="entry name" value="Lipoyl synthase"/>
    <property type="match status" value="1"/>
</dbReference>
<dbReference type="Gene3D" id="3.20.20.70">
    <property type="entry name" value="Aldolase class I"/>
    <property type="match status" value="1"/>
</dbReference>
<dbReference type="InterPro" id="IPR003698">
    <property type="entry name" value="Lipoyl_synth"/>
</dbReference>
<keyword evidence="6 9" id="KW-0408">Iron</keyword>
<feature type="binding site" evidence="9">
    <location>
        <position position="95"/>
    </location>
    <ligand>
        <name>[4Fe-4S] cluster</name>
        <dbReference type="ChEBI" id="CHEBI:49883"/>
        <label>2</label>
        <note>4Fe-4S-S-AdoMet</note>
    </ligand>
</feature>
<feature type="binding site" evidence="9">
    <location>
        <position position="91"/>
    </location>
    <ligand>
        <name>[4Fe-4S] cluster</name>
        <dbReference type="ChEBI" id="CHEBI:49883"/>
        <label>2</label>
        <note>4Fe-4S-S-AdoMet</note>
    </ligand>
</feature>